<name>A0A930UVU7_9ACTN</name>
<dbReference type="Proteomes" id="UP000656804">
    <property type="component" value="Unassembled WGS sequence"/>
</dbReference>
<keyword evidence="4" id="KW-1185">Reference proteome</keyword>
<dbReference type="CDD" id="cd01109">
    <property type="entry name" value="HTH_YyaN"/>
    <property type="match status" value="1"/>
</dbReference>
<dbReference type="GO" id="GO:0003700">
    <property type="term" value="F:DNA-binding transcription factor activity"/>
    <property type="evidence" value="ECO:0007669"/>
    <property type="project" value="InterPro"/>
</dbReference>
<dbReference type="EMBL" id="JADIVZ010000003">
    <property type="protein sequence ID" value="MBF4161803.1"/>
    <property type="molecule type" value="Genomic_DNA"/>
</dbReference>
<dbReference type="PANTHER" id="PTHR30204">
    <property type="entry name" value="REDOX-CYCLING DRUG-SENSING TRANSCRIPTIONAL ACTIVATOR SOXR"/>
    <property type="match status" value="1"/>
</dbReference>
<evidence type="ECO:0000256" key="1">
    <source>
        <dbReference type="ARBA" id="ARBA00023125"/>
    </source>
</evidence>
<sequence>MSHTAGMGSHTIAEAADLVGLSTDTLRYYEKDGLLLRPVPRTSSGQRRYAVEDLQWLTMVTRLRSTGMPIRAIRRYAALVRAGSGNEVERLELLRAHRRTVLDQLAEITEHLGAIEAKIGIYEDTLDRGLDLERTRGSSVGV</sequence>
<keyword evidence="1" id="KW-0238">DNA-binding</keyword>
<dbReference type="SMART" id="SM00422">
    <property type="entry name" value="HTH_MERR"/>
    <property type="match status" value="1"/>
</dbReference>
<gene>
    <name evidence="3" type="ORF">ISG29_08870</name>
</gene>
<dbReference type="PROSITE" id="PS00552">
    <property type="entry name" value="HTH_MERR_1"/>
    <property type="match status" value="1"/>
</dbReference>
<proteinExistence type="predicted"/>
<dbReference type="InterPro" id="IPR047057">
    <property type="entry name" value="MerR_fam"/>
</dbReference>
<dbReference type="AlphaFoldDB" id="A0A930UVU7"/>
<dbReference type="InterPro" id="IPR000551">
    <property type="entry name" value="MerR-type_HTH_dom"/>
</dbReference>
<evidence type="ECO:0000313" key="3">
    <source>
        <dbReference type="EMBL" id="MBF4161803.1"/>
    </source>
</evidence>
<comment type="caution">
    <text evidence="3">The sequence shown here is derived from an EMBL/GenBank/DDBJ whole genome shotgun (WGS) entry which is preliminary data.</text>
</comment>
<dbReference type="InterPro" id="IPR009061">
    <property type="entry name" value="DNA-bd_dom_put_sf"/>
</dbReference>
<accession>A0A930UVU7</accession>
<protein>
    <submittedName>
        <fullName evidence="3">MerR family transcriptional regulator</fullName>
    </submittedName>
</protein>
<evidence type="ECO:0000313" key="4">
    <source>
        <dbReference type="Proteomes" id="UP000656804"/>
    </source>
</evidence>
<dbReference type="Pfam" id="PF13411">
    <property type="entry name" value="MerR_1"/>
    <property type="match status" value="1"/>
</dbReference>
<feature type="domain" description="HTH merR-type" evidence="2">
    <location>
        <begin position="9"/>
        <end position="79"/>
    </location>
</feature>
<dbReference type="GO" id="GO:0003677">
    <property type="term" value="F:DNA binding"/>
    <property type="evidence" value="ECO:0007669"/>
    <property type="project" value="UniProtKB-KW"/>
</dbReference>
<reference evidence="3" key="1">
    <citation type="submission" date="2020-11" db="EMBL/GenBank/DDBJ databases">
        <title>Nocardioides sp. CBS4Y-1, whole genome shotgun sequence.</title>
        <authorList>
            <person name="Tuo L."/>
        </authorList>
    </citation>
    <scope>NUCLEOTIDE SEQUENCE</scope>
    <source>
        <strain evidence="3">CBS4Y-1</strain>
    </source>
</reference>
<dbReference type="PROSITE" id="PS50937">
    <property type="entry name" value="HTH_MERR_2"/>
    <property type="match status" value="1"/>
</dbReference>
<dbReference type="PANTHER" id="PTHR30204:SF98">
    <property type="entry name" value="HTH-TYPE TRANSCRIPTIONAL REGULATOR ADHR"/>
    <property type="match status" value="1"/>
</dbReference>
<dbReference type="Gene3D" id="1.10.1660.10">
    <property type="match status" value="1"/>
</dbReference>
<evidence type="ECO:0000259" key="2">
    <source>
        <dbReference type="PROSITE" id="PS50937"/>
    </source>
</evidence>
<dbReference type="SUPFAM" id="SSF46955">
    <property type="entry name" value="Putative DNA-binding domain"/>
    <property type="match status" value="1"/>
</dbReference>
<organism evidence="3 4">
    <name type="scientific">Nocardioides acrostichi</name>
    <dbReference type="NCBI Taxonomy" id="2784339"/>
    <lineage>
        <taxon>Bacteria</taxon>
        <taxon>Bacillati</taxon>
        <taxon>Actinomycetota</taxon>
        <taxon>Actinomycetes</taxon>
        <taxon>Propionibacteriales</taxon>
        <taxon>Nocardioidaceae</taxon>
        <taxon>Nocardioides</taxon>
    </lineage>
</organism>